<feature type="transmembrane region" description="Helical" evidence="6">
    <location>
        <begin position="267"/>
        <end position="287"/>
    </location>
</feature>
<dbReference type="PANTHER" id="PTHR23501:SF177">
    <property type="entry name" value="MAJOR FACILITATOR SUPERFAMILY (MFS) PROFILE DOMAIN-CONTAINING PROTEIN-RELATED"/>
    <property type="match status" value="1"/>
</dbReference>
<feature type="transmembrane region" description="Helical" evidence="6">
    <location>
        <begin position="299"/>
        <end position="317"/>
    </location>
</feature>
<comment type="subcellular location">
    <subcellularLocation>
        <location evidence="1">Membrane</location>
        <topology evidence="1">Multi-pass membrane protein</topology>
    </subcellularLocation>
</comment>
<name>A0A179FLK1_METCM</name>
<keyword evidence="3 6" id="KW-0812">Transmembrane</keyword>
<feature type="transmembrane region" description="Helical" evidence="6">
    <location>
        <begin position="194"/>
        <end position="213"/>
    </location>
</feature>
<dbReference type="AlphaFoldDB" id="A0A179FLK1"/>
<dbReference type="KEGG" id="pchm:VFPPC_07704"/>
<dbReference type="GO" id="GO:0022857">
    <property type="term" value="F:transmembrane transporter activity"/>
    <property type="evidence" value="ECO:0007669"/>
    <property type="project" value="InterPro"/>
</dbReference>
<feature type="transmembrane region" description="Helical" evidence="6">
    <location>
        <begin position="137"/>
        <end position="156"/>
    </location>
</feature>
<evidence type="ECO:0000313" key="8">
    <source>
        <dbReference type="EMBL" id="OAQ66100.1"/>
    </source>
</evidence>
<feature type="transmembrane region" description="Helical" evidence="6">
    <location>
        <begin position="225"/>
        <end position="247"/>
    </location>
</feature>
<accession>A0A179FLK1</accession>
<feature type="transmembrane region" description="Helical" evidence="6">
    <location>
        <begin position="362"/>
        <end position="381"/>
    </location>
</feature>
<dbReference type="SUPFAM" id="SSF103473">
    <property type="entry name" value="MFS general substrate transporter"/>
    <property type="match status" value="1"/>
</dbReference>
<dbReference type="PROSITE" id="PS50850">
    <property type="entry name" value="MFS"/>
    <property type="match status" value="1"/>
</dbReference>
<dbReference type="OrthoDB" id="10021397at2759"/>
<keyword evidence="4 6" id="KW-1133">Transmembrane helix</keyword>
<dbReference type="Proteomes" id="UP000078397">
    <property type="component" value="Unassembled WGS sequence"/>
</dbReference>
<dbReference type="InterPro" id="IPR020846">
    <property type="entry name" value="MFS_dom"/>
</dbReference>
<feature type="transmembrane region" description="Helical" evidence="6">
    <location>
        <begin position="69"/>
        <end position="95"/>
    </location>
</feature>
<dbReference type="Pfam" id="PF07690">
    <property type="entry name" value="MFS_1"/>
    <property type="match status" value="1"/>
</dbReference>
<dbReference type="PANTHER" id="PTHR23501">
    <property type="entry name" value="MAJOR FACILITATOR SUPERFAMILY"/>
    <property type="match status" value="1"/>
</dbReference>
<keyword evidence="9" id="KW-1185">Reference proteome</keyword>
<sequence length="539" mass="56593">MVISYEEAKGAAIGMPAMDVVRSESRVDHGEIITILGSEKTNEPIMTPHSNDNSVAGGNTIKYPTGLRLVLLAGASIMGVFLISLDQTIIGTAVPNITAEFGGLNDVSWYSAAYFMTFGGLQAAWGKAFKYFDIKWIFILSLLIFEVGSVICGIALNSNVLIVGRAISGAGGGGIWVGGTTIVALSTPPKTRPILMGIIGLTYGLASVSGPLIGGAFTHDVTWRWCFYLNLPIGGAAVAIILVFFHLPAAAKPPPISLGEKLMHLDPVGICLTMAAIICFILGLQHAGSTQSWNSSQSVCPYQFCFLGALIILLYYLPIYFQSIKGASPIESGVDNLPLVISVAIFTVVGGIFVSRTGRPTPTMFVGAAIASIGCGLLYTLDVDTSVGKYIGYQILVGSAIAFAVQNGLNIAQASVGPEDIPAVTANLYFFQTVGGAFTVSAAQAAFINQMLAKLAMSVSDIDPARLIAVGASELRSAFKPEQLPEIIAAYMQGLKAVFSVSIGLCVIAFLATLIIPWSTLPTHVSDAGKGEERVIVPV</sequence>
<feature type="transmembrane region" description="Helical" evidence="6">
    <location>
        <begin position="337"/>
        <end position="355"/>
    </location>
</feature>
<feature type="transmembrane region" description="Helical" evidence="6">
    <location>
        <begin position="497"/>
        <end position="518"/>
    </location>
</feature>
<dbReference type="InterPro" id="IPR036259">
    <property type="entry name" value="MFS_trans_sf"/>
</dbReference>
<gene>
    <name evidence="8" type="ORF">VFPPC_07704</name>
</gene>
<protein>
    <submittedName>
        <fullName evidence="8">MFS gliotoxin efflux transporter GliA</fullName>
    </submittedName>
</protein>
<dbReference type="Gene3D" id="1.20.1250.20">
    <property type="entry name" value="MFS general substrate transporter like domains"/>
    <property type="match status" value="2"/>
</dbReference>
<keyword evidence="5 6" id="KW-0472">Membrane</keyword>
<reference evidence="8 9" key="1">
    <citation type="journal article" date="2016" name="PLoS Pathog.">
        <title>Biosynthesis of antibiotic leucinostatins in bio-control fungus Purpureocillium lilacinum and their inhibition on phytophthora revealed by genome mining.</title>
        <authorList>
            <person name="Wang G."/>
            <person name="Liu Z."/>
            <person name="Lin R."/>
            <person name="Li E."/>
            <person name="Mao Z."/>
            <person name="Ling J."/>
            <person name="Yang Y."/>
            <person name="Yin W.B."/>
            <person name="Xie B."/>
        </authorList>
    </citation>
    <scope>NUCLEOTIDE SEQUENCE [LARGE SCALE GENOMIC DNA]</scope>
    <source>
        <strain evidence="8">170</strain>
    </source>
</reference>
<dbReference type="GeneID" id="28850516"/>
<evidence type="ECO:0000256" key="4">
    <source>
        <dbReference type="ARBA" id="ARBA00022989"/>
    </source>
</evidence>
<proteinExistence type="predicted"/>
<evidence type="ECO:0000313" key="9">
    <source>
        <dbReference type="Proteomes" id="UP000078397"/>
    </source>
</evidence>
<dbReference type="RefSeq" id="XP_018143187.1">
    <property type="nucleotide sequence ID" value="XM_018286522.1"/>
</dbReference>
<dbReference type="InterPro" id="IPR011701">
    <property type="entry name" value="MFS"/>
</dbReference>
<evidence type="ECO:0000256" key="3">
    <source>
        <dbReference type="ARBA" id="ARBA00022692"/>
    </source>
</evidence>
<evidence type="ECO:0000259" key="7">
    <source>
        <dbReference type="PROSITE" id="PS50850"/>
    </source>
</evidence>
<comment type="caution">
    <text evidence="8">The sequence shown here is derived from an EMBL/GenBank/DDBJ whole genome shotgun (WGS) entry which is preliminary data.</text>
</comment>
<evidence type="ECO:0000256" key="6">
    <source>
        <dbReference type="SAM" id="Phobius"/>
    </source>
</evidence>
<evidence type="ECO:0000256" key="5">
    <source>
        <dbReference type="ARBA" id="ARBA00023136"/>
    </source>
</evidence>
<feature type="domain" description="Major facilitator superfamily (MFS) profile" evidence="7">
    <location>
        <begin position="72"/>
        <end position="521"/>
    </location>
</feature>
<evidence type="ECO:0000256" key="2">
    <source>
        <dbReference type="ARBA" id="ARBA00022448"/>
    </source>
</evidence>
<dbReference type="CDD" id="cd17502">
    <property type="entry name" value="MFS_Azr1_MDR_like"/>
    <property type="match status" value="1"/>
</dbReference>
<dbReference type="EMBL" id="LSBJ02000004">
    <property type="protein sequence ID" value="OAQ66100.1"/>
    <property type="molecule type" value="Genomic_DNA"/>
</dbReference>
<organism evidence="8 9">
    <name type="scientific">Pochonia chlamydosporia 170</name>
    <dbReference type="NCBI Taxonomy" id="1380566"/>
    <lineage>
        <taxon>Eukaryota</taxon>
        <taxon>Fungi</taxon>
        <taxon>Dikarya</taxon>
        <taxon>Ascomycota</taxon>
        <taxon>Pezizomycotina</taxon>
        <taxon>Sordariomycetes</taxon>
        <taxon>Hypocreomycetidae</taxon>
        <taxon>Hypocreales</taxon>
        <taxon>Clavicipitaceae</taxon>
        <taxon>Pochonia</taxon>
    </lineage>
</organism>
<dbReference type="GO" id="GO:0005886">
    <property type="term" value="C:plasma membrane"/>
    <property type="evidence" value="ECO:0007669"/>
    <property type="project" value="TreeGrafter"/>
</dbReference>
<evidence type="ECO:0000256" key="1">
    <source>
        <dbReference type="ARBA" id="ARBA00004141"/>
    </source>
</evidence>
<feature type="transmembrane region" description="Helical" evidence="6">
    <location>
        <begin position="387"/>
        <end position="405"/>
    </location>
</feature>
<keyword evidence="2" id="KW-0813">Transport</keyword>